<organism evidence="2 3">
    <name type="scientific">Gilvimarinus gilvus</name>
    <dbReference type="NCBI Taxonomy" id="3058038"/>
    <lineage>
        <taxon>Bacteria</taxon>
        <taxon>Pseudomonadati</taxon>
        <taxon>Pseudomonadota</taxon>
        <taxon>Gammaproteobacteria</taxon>
        <taxon>Cellvibrionales</taxon>
        <taxon>Cellvibrionaceae</taxon>
        <taxon>Gilvimarinus</taxon>
    </lineage>
</organism>
<keyword evidence="1" id="KW-0472">Membrane</keyword>
<keyword evidence="1" id="KW-0812">Transmembrane</keyword>
<keyword evidence="1" id="KW-1133">Transmembrane helix</keyword>
<dbReference type="EMBL" id="JAXAFO010000080">
    <property type="protein sequence ID" value="MDX6851563.1"/>
    <property type="molecule type" value="Genomic_DNA"/>
</dbReference>
<evidence type="ECO:0000313" key="3">
    <source>
        <dbReference type="Proteomes" id="UP001273505"/>
    </source>
</evidence>
<feature type="transmembrane region" description="Helical" evidence="1">
    <location>
        <begin position="31"/>
        <end position="49"/>
    </location>
</feature>
<reference evidence="2 3" key="1">
    <citation type="submission" date="2023-11" db="EMBL/GenBank/DDBJ databases">
        <title>Gilvimarinus fulvus sp. nov., isolated from the surface of Kelp.</title>
        <authorList>
            <person name="Sun Y.Y."/>
            <person name="Gong Y."/>
            <person name="Du Z.J."/>
        </authorList>
    </citation>
    <scope>NUCLEOTIDE SEQUENCE [LARGE SCALE GENOMIC DNA]</scope>
    <source>
        <strain evidence="2 3">SDUM040013</strain>
    </source>
</reference>
<name>A0ABU4S356_9GAMM</name>
<comment type="caution">
    <text evidence="2">The sequence shown here is derived from an EMBL/GenBank/DDBJ whole genome shotgun (WGS) entry which is preliminary data.</text>
</comment>
<sequence length="97" mass="11103">MKIVRDWLVTLIALVGLLLGILLLLSPIPVGLVVITASLAALLCVNHRSRHLLQMARSRWHKINRTVHKVEKILERRFRKLWTVISSTRPQNDDHSG</sequence>
<proteinExistence type="predicted"/>
<accession>A0ABU4S356</accession>
<evidence type="ECO:0000313" key="2">
    <source>
        <dbReference type="EMBL" id="MDX6851563.1"/>
    </source>
</evidence>
<protein>
    <submittedName>
        <fullName evidence="2">Uncharacterized protein</fullName>
    </submittedName>
</protein>
<keyword evidence="3" id="KW-1185">Reference proteome</keyword>
<gene>
    <name evidence="2" type="ORF">SCD92_19530</name>
</gene>
<feature type="transmembrane region" description="Helical" evidence="1">
    <location>
        <begin position="7"/>
        <end position="25"/>
    </location>
</feature>
<dbReference type="Proteomes" id="UP001273505">
    <property type="component" value="Unassembled WGS sequence"/>
</dbReference>
<dbReference type="RefSeq" id="WP_302722063.1">
    <property type="nucleotide sequence ID" value="NZ_JAULRU010000428.1"/>
</dbReference>
<evidence type="ECO:0000256" key="1">
    <source>
        <dbReference type="SAM" id="Phobius"/>
    </source>
</evidence>